<proteinExistence type="predicted"/>
<gene>
    <name evidence="1" type="ORF">HMPREF0765_4513</name>
</gene>
<reference evidence="1 2" key="1">
    <citation type="submission" date="2009-01" db="EMBL/GenBank/DDBJ databases">
        <authorList>
            <person name="Qin X."/>
            <person name="Bachman B."/>
            <person name="Battles P."/>
            <person name="Bell A."/>
            <person name="Bess C."/>
            <person name="Bickham C."/>
            <person name="Chaboub L."/>
            <person name="Chen D."/>
            <person name="Coyle M."/>
            <person name="Deiros D.R."/>
            <person name="Dinh H."/>
            <person name="Forbes L."/>
            <person name="Fowler G."/>
            <person name="Francisco L."/>
            <person name="Fu Q."/>
            <person name="Gubbala S."/>
            <person name="Hale W."/>
            <person name="Han Y."/>
            <person name="Hemphill L."/>
            <person name="Highlander S.K."/>
            <person name="Hirani K."/>
            <person name="Hogues M."/>
            <person name="Jackson L."/>
            <person name="Jakkamsetti A."/>
            <person name="Javaid M."/>
            <person name="Jiang H."/>
            <person name="Korchina V."/>
            <person name="Kovar C."/>
            <person name="Lara F."/>
            <person name="Lee S."/>
            <person name="Mata R."/>
            <person name="Mathew T."/>
            <person name="Moen C."/>
            <person name="Morales K."/>
            <person name="Munidasa M."/>
            <person name="Nazareth L."/>
            <person name="Ngo R."/>
            <person name="Nguyen L."/>
            <person name="Okwuonu G."/>
            <person name="Ongeri F."/>
            <person name="Patil S."/>
            <person name="Petrosino J."/>
            <person name="Pham C."/>
            <person name="Pham P."/>
            <person name="Pu L.-L."/>
            <person name="Puazo M."/>
            <person name="Raj R."/>
            <person name="Reid J."/>
            <person name="Rouhana J."/>
            <person name="Saada N."/>
            <person name="Shang Y."/>
            <person name="Simmons D."/>
            <person name="Thornton R."/>
            <person name="Warren J."/>
            <person name="Weissenberger G."/>
            <person name="Zhang J."/>
            <person name="Zhang L."/>
            <person name="Zhou C."/>
            <person name="Zhu D."/>
            <person name="Muzny D."/>
            <person name="Worley K."/>
            <person name="Gibbs R."/>
        </authorList>
    </citation>
    <scope>NUCLEOTIDE SEQUENCE [LARGE SCALE GENOMIC DNA]</scope>
    <source>
        <strain evidence="1 2">ATCC 33300</strain>
    </source>
</reference>
<protein>
    <submittedName>
        <fullName evidence="1">Uncharacterized protein</fullName>
    </submittedName>
</protein>
<dbReference type="EMBL" id="ACHB01000098">
    <property type="protein sequence ID" value="EEI89928.1"/>
    <property type="molecule type" value="Genomic_DNA"/>
</dbReference>
<organism evidence="1 2">
    <name type="scientific">Sphingobacterium spiritivorum ATCC 33300</name>
    <dbReference type="NCBI Taxonomy" id="525372"/>
    <lineage>
        <taxon>Bacteria</taxon>
        <taxon>Pseudomonadati</taxon>
        <taxon>Bacteroidota</taxon>
        <taxon>Sphingobacteriia</taxon>
        <taxon>Sphingobacteriales</taxon>
        <taxon>Sphingobacteriaceae</taxon>
        <taxon>Sphingobacterium</taxon>
    </lineage>
</organism>
<dbReference type="HOGENOM" id="CLU_3066340_0_0_10"/>
<comment type="caution">
    <text evidence="1">The sequence shown here is derived from an EMBL/GenBank/DDBJ whole genome shotgun (WGS) entry which is preliminary data.</text>
</comment>
<accession>C2G4K7</accession>
<dbReference type="AlphaFoldDB" id="C2G4K7"/>
<evidence type="ECO:0000313" key="1">
    <source>
        <dbReference type="EMBL" id="EEI89928.1"/>
    </source>
</evidence>
<evidence type="ECO:0000313" key="2">
    <source>
        <dbReference type="Proteomes" id="UP000006241"/>
    </source>
</evidence>
<dbReference type="Proteomes" id="UP000006241">
    <property type="component" value="Unassembled WGS sequence"/>
</dbReference>
<name>C2G4K7_SPHSI</name>
<sequence length="53" mass="6002">MDCIVLLFGQLLRRQLKIRNEVAKLLFSNIPVSPEQDAVSGADNLFSCKLLFH</sequence>